<feature type="transmembrane region" description="Helical" evidence="14">
    <location>
        <begin position="126"/>
        <end position="149"/>
    </location>
</feature>
<dbReference type="PANTHER" id="PTHR43520:SF8">
    <property type="entry name" value="P-TYPE CU(+) TRANSPORTER"/>
    <property type="match status" value="1"/>
</dbReference>
<dbReference type="CDD" id="cd02094">
    <property type="entry name" value="P-type_ATPase_Cu-like"/>
    <property type="match status" value="1"/>
</dbReference>
<gene>
    <name evidence="16" type="ORF">ALPR1_10595</name>
</gene>
<sequence length="745" mass="80560">MSTTASNIELVKNTFPVTGMTCASCANSVETILSYTDGVKSASVNFASNSVLVEYDPSQIQPEGLNEALTAIGYGLVVTDGNSEEAGEKAQQEYYEEVKKRTIGAAILTLPIFILGMFFMDWEPGKWISMVLAIPVLFIFGKSFFVNALKQAKYGKANMDTLVALSTGIAFVFSVLNTLFPEFWTERGIMPHVYFEAATVIITFISFGKLLEEKAKSNTTTALKKLMGLQPKSLKAIIDGKEKEIRISEVQKGYEIIVRPGEKIPVDGSVISGSSFVDESMISGEPVPVEKKEKDAVFAGTVNQKGSFHFKAEKVGSETLLSQIIKRVQEAQGSKAPVQKLADKIAGIFVPTVILISIITFGAWMFFGGDEAFTHALLTSVTVLVIACPCALGLATPTAIMVGVGKGAENNILIKDAESLELAHNVNAIVLDKTGTITAGKPSVSNEKWLSEELRKDFSPILLAIESKSEHPLAEAVSKHLVESQVNKSKIQNFQSITGKGAKAEDESGMTYFVGNQRLLESEGISISNEFEKKANQWKSEAKTVIYFANKNELLAVLSISDEIKPSSKKAIEELKNQKIDVYMLTGDNQQTAAEVAKQVGLTDFRSEVLPSDKSEFIKDLQSQGKVVAMVGDGINDSEALAQADVSIAMGHGSDIAMDVAKMTIISSDLEAIPKALRLSKMTVHGIHQNLFWAFIYNLIGIPIAAGLLYPINGFLLDPMIAGGAMAFSSVSVVLNSLRLKGKKL</sequence>
<evidence type="ECO:0000256" key="8">
    <source>
        <dbReference type="ARBA" id="ARBA00022741"/>
    </source>
</evidence>
<dbReference type="Gene3D" id="3.40.1110.10">
    <property type="entry name" value="Calcium-transporting ATPase, cytoplasmic domain N"/>
    <property type="match status" value="1"/>
</dbReference>
<dbReference type="eggNOG" id="COG2217">
    <property type="taxonomic scope" value="Bacteria"/>
</dbReference>
<feature type="transmembrane region" description="Helical" evidence="14">
    <location>
        <begin position="373"/>
        <end position="396"/>
    </location>
</feature>
<dbReference type="CDD" id="cd00371">
    <property type="entry name" value="HMA"/>
    <property type="match status" value="1"/>
</dbReference>
<evidence type="ECO:0000256" key="3">
    <source>
        <dbReference type="ARBA" id="ARBA00012517"/>
    </source>
</evidence>
<feature type="transmembrane region" description="Helical" evidence="14">
    <location>
        <begin position="192"/>
        <end position="211"/>
    </location>
</feature>
<dbReference type="InterPro" id="IPR036163">
    <property type="entry name" value="HMA_dom_sf"/>
</dbReference>
<dbReference type="GO" id="GO:0005524">
    <property type="term" value="F:ATP binding"/>
    <property type="evidence" value="ECO:0007669"/>
    <property type="project" value="UniProtKB-UniRule"/>
</dbReference>
<dbReference type="SUPFAM" id="SSF81653">
    <property type="entry name" value="Calcium ATPase, transduction domain A"/>
    <property type="match status" value="1"/>
</dbReference>
<dbReference type="SUPFAM" id="SSF81665">
    <property type="entry name" value="Calcium ATPase, transmembrane domain M"/>
    <property type="match status" value="1"/>
</dbReference>
<dbReference type="SUPFAM" id="SSF55008">
    <property type="entry name" value="HMA, heavy metal-associated domain"/>
    <property type="match status" value="1"/>
</dbReference>
<feature type="domain" description="HMA" evidence="15">
    <location>
        <begin position="11"/>
        <end position="77"/>
    </location>
</feature>
<dbReference type="GO" id="GO:0005507">
    <property type="term" value="F:copper ion binding"/>
    <property type="evidence" value="ECO:0007669"/>
    <property type="project" value="TreeGrafter"/>
</dbReference>
<dbReference type="PRINTS" id="PR00119">
    <property type="entry name" value="CATATPASE"/>
</dbReference>
<dbReference type="GO" id="GO:0005886">
    <property type="term" value="C:plasma membrane"/>
    <property type="evidence" value="ECO:0007669"/>
    <property type="project" value="UniProtKB-SubCell"/>
</dbReference>
<dbReference type="InterPro" id="IPR059000">
    <property type="entry name" value="ATPase_P-type_domA"/>
</dbReference>
<keyword evidence="17" id="KW-1185">Reference proteome</keyword>
<dbReference type="Pfam" id="PF00122">
    <property type="entry name" value="E1-E2_ATPase"/>
    <property type="match status" value="1"/>
</dbReference>
<dbReference type="SFLD" id="SFLDG00002">
    <property type="entry name" value="C1.7:_P-type_atpase_like"/>
    <property type="match status" value="1"/>
</dbReference>
<evidence type="ECO:0000313" key="17">
    <source>
        <dbReference type="Proteomes" id="UP000003919"/>
    </source>
</evidence>
<evidence type="ECO:0000313" key="16">
    <source>
        <dbReference type="EMBL" id="EAZ82658.1"/>
    </source>
</evidence>
<dbReference type="EMBL" id="AAXU02000001">
    <property type="protein sequence ID" value="EAZ82658.1"/>
    <property type="molecule type" value="Genomic_DNA"/>
</dbReference>
<keyword evidence="8 14" id="KW-0547">Nucleotide-binding</keyword>
<comment type="subcellular location">
    <subcellularLocation>
        <location evidence="1">Cell membrane</location>
        <topology evidence="1">Multi-pass membrane protein</topology>
    </subcellularLocation>
</comment>
<dbReference type="FunFam" id="3.30.70.100:FF:000005">
    <property type="entry name" value="Copper-exporting P-type ATPase A"/>
    <property type="match status" value="1"/>
</dbReference>
<dbReference type="InterPro" id="IPR018303">
    <property type="entry name" value="ATPase_P-typ_P_site"/>
</dbReference>
<dbReference type="PRINTS" id="PR00943">
    <property type="entry name" value="CUATPASE"/>
</dbReference>
<evidence type="ECO:0000256" key="12">
    <source>
        <dbReference type="ARBA" id="ARBA00023065"/>
    </source>
</evidence>
<comment type="similarity">
    <text evidence="2 14">Belongs to the cation transport ATPase (P-type) (TC 3.A.3) family. Type IB subfamily.</text>
</comment>
<dbReference type="Pfam" id="PF00702">
    <property type="entry name" value="Hydrolase"/>
    <property type="match status" value="1"/>
</dbReference>
<feature type="transmembrane region" description="Helical" evidence="14">
    <location>
        <begin position="102"/>
        <end position="120"/>
    </location>
</feature>
<reference evidence="16 17" key="1">
    <citation type="journal article" date="2011" name="J. Bacteriol.">
        <title>Complete genome sequence of Algoriphagus sp. PR1, bacterial prey of a colony-forming choanoflagellate.</title>
        <authorList>
            <person name="Alegado R.A."/>
            <person name="Ferriera S."/>
            <person name="Nusbaum C."/>
            <person name="Young S.K."/>
            <person name="Zeng Q."/>
            <person name="Imamovic A."/>
            <person name="Fairclough S.R."/>
            <person name="King N."/>
        </authorList>
    </citation>
    <scope>NUCLEOTIDE SEQUENCE [LARGE SCALE GENOMIC DNA]</scope>
    <source>
        <strain evidence="16 17">PR1</strain>
    </source>
</reference>
<dbReference type="SFLD" id="SFLDS00003">
    <property type="entry name" value="Haloacid_Dehalogenase"/>
    <property type="match status" value="1"/>
</dbReference>
<dbReference type="InterPro" id="IPR001757">
    <property type="entry name" value="P_typ_ATPase"/>
</dbReference>
<dbReference type="Proteomes" id="UP000003919">
    <property type="component" value="Chromosome"/>
</dbReference>
<evidence type="ECO:0000256" key="10">
    <source>
        <dbReference type="ARBA" id="ARBA00022967"/>
    </source>
</evidence>
<dbReference type="Gene3D" id="3.40.50.1000">
    <property type="entry name" value="HAD superfamily/HAD-like"/>
    <property type="match status" value="1"/>
</dbReference>
<dbReference type="Pfam" id="PF00403">
    <property type="entry name" value="HMA"/>
    <property type="match status" value="1"/>
</dbReference>
<feature type="transmembrane region" description="Helical" evidence="14">
    <location>
        <begin position="161"/>
        <end position="180"/>
    </location>
</feature>
<dbReference type="FunFam" id="2.70.150.10:FF:000020">
    <property type="entry name" value="Copper-exporting P-type ATPase A"/>
    <property type="match status" value="1"/>
</dbReference>
<keyword evidence="4" id="KW-0813">Transport</keyword>
<evidence type="ECO:0000256" key="2">
    <source>
        <dbReference type="ARBA" id="ARBA00006024"/>
    </source>
</evidence>
<evidence type="ECO:0000256" key="7">
    <source>
        <dbReference type="ARBA" id="ARBA00022723"/>
    </source>
</evidence>
<keyword evidence="11 14" id="KW-1133">Transmembrane helix</keyword>
<evidence type="ECO:0000256" key="9">
    <source>
        <dbReference type="ARBA" id="ARBA00022840"/>
    </source>
</evidence>
<dbReference type="EMBL" id="CM001023">
    <property type="protein sequence ID" value="EAZ82658.1"/>
    <property type="molecule type" value="Genomic_DNA"/>
</dbReference>
<evidence type="ECO:0000256" key="13">
    <source>
        <dbReference type="ARBA" id="ARBA00023136"/>
    </source>
</evidence>
<dbReference type="OrthoDB" id="1488806at2"/>
<dbReference type="InterPro" id="IPR023299">
    <property type="entry name" value="ATPase_P-typ_cyto_dom_N"/>
</dbReference>
<dbReference type="GO" id="GO:0043682">
    <property type="term" value="F:P-type divalent copper transporter activity"/>
    <property type="evidence" value="ECO:0007669"/>
    <property type="project" value="TreeGrafter"/>
</dbReference>
<dbReference type="EC" id="7.2.2.8" evidence="3"/>
<evidence type="ECO:0000259" key="15">
    <source>
        <dbReference type="PROSITE" id="PS50846"/>
    </source>
</evidence>
<protein>
    <recommendedName>
        <fullName evidence="3">P-type Cu(+) transporter</fullName>
        <ecNumber evidence="3">7.2.2.8</ecNumber>
    </recommendedName>
</protein>
<dbReference type="InterPro" id="IPR006121">
    <property type="entry name" value="HMA_dom"/>
</dbReference>
<dbReference type="InterPro" id="IPR044492">
    <property type="entry name" value="P_typ_ATPase_HD_dom"/>
</dbReference>
<keyword evidence="13 14" id="KW-0472">Membrane</keyword>
<dbReference type="Gene3D" id="2.70.150.10">
    <property type="entry name" value="Calcium-transporting ATPase, cytoplasmic transduction domain A"/>
    <property type="match status" value="1"/>
</dbReference>
<feature type="transmembrane region" description="Helical" evidence="14">
    <location>
        <begin position="691"/>
        <end position="710"/>
    </location>
</feature>
<feature type="transmembrane region" description="Helical" evidence="14">
    <location>
        <begin position="716"/>
        <end position="738"/>
    </location>
</feature>
<accession>A3HS40</accession>
<dbReference type="GO" id="GO:0060003">
    <property type="term" value="P:copper ion export"/>
    <property type="evidence" value="ECO:0007669"/>
    <property type="project" value="UniProtKB-ARBA"/>
</dbReference>
<keyword evidence="9 14" id="KW-0067">ATP-binding</keyword>
<dbReference type="NCBIfam" id="TIGR01525">
    <property type="entry name" value="ATPase-IB_hvy"/>
    <property type="match status" value="1"/>
</dbReference>
<comment type="caution">
    <text evidence="16">The sequence shown here is derived from an EMBL/GenBank/DDBJ whole genome shotgun (WGS) entry which is preliminary data.</text>
</comment>
<dbReference type="InterPro" id="IPR023214">
    <property type="entry name" value="HAD_sf"/>
</dbReference>
<dbReference type="Gene3D" id="3.30.70.100">
    <property type="match status" value="1"/>
</dbReference>
<dbReference type="PROSITE" id="PS50846">
    <property type="entry name" value="HMA_2"/>
    <property type="match status" value="1"/>
</dbReference>
<evidence type="ECO:0000256" key="6">
    <source>
        <dbReference type="ARBA" id="ARBA00022692"/>
    </source>
</evidence>
<dbReference type="PANTHER" id="PTHR43520">
    <property type="entry name" value="ATP7, ISOFORM B"/>
    <property type="match status" value="1"/>
</dbReference>
<dbReference type="NCBIfam" id="TIGR01494">
    <property type="entry name" value="ATPase_P-type"/>
    <property type="match status" value="1"/>
</dbReference>
<keyword evidence="5 14" id="KW-1003">Cell membrane</keyword>
<dbReference type="InterPro" id="IPR027256">
    <property type="entry name" value="P-typ_ATPase_IB"/>
</dbReference>
<dbReference type="InterPro" id="IPR017969">
    <property type="entry name" value="Heavy-metal-associated_CS"/>
</dbReference>
<dbReference type="SUPFAM" id="SSF56784">
    <property type="entry name" value="HAD-like"/>
    <property type="match status" value="1"/>
</dbReference>
<keyword evidence="6 14" id="KW-0812">Transmembrane</keyword>
<evidence type="ECO:0000256" key="1">
    <source>
        <dbReference type="ARBA" id="ARBA00004651"/>
    </source>
</evidence>
<dbReference type="HOGENOM" id="CLU_001771_0_3_10"/>
<dbReference type="RefSeq" id="WP_008200396.1">
    <property type="nucleotide sequence ID" value="NZ_CM001023.1"/>
</dbReference>
<dbReference type="PRINTS" id="PR00942">
    <property type="entry name" value="CUATPASEI"/>
</dbReference>
<dbReference type="PROSITE" id="PS01047">
    <property type="entry name" value="HMA_1"/>
    <property type="match status" value="1"/>
</dbReference>
<evidence type="ECO:0000256" key="11">
    <source>
        <dbReference type="ARBA" id="ARBA00022989"/>
    </source>
</evidence>
<dbReference type="GO" id="GO:0016887">
    <property type="term" value="F:ATP hydrolysis activity"/>
    <property type="evidence" value="ECO:0007669"/>
    <property type="project" value="InterPro"/>
</dbReference>
<feature type="transmembrane region" description="Helical" evidence="14">
    <location>
        <begin position="345"/>
        <end position="367"/>
    </location>
</feature>
<evidence type="ECO:0000256" key="5">
    <source>
        <dbReference type="ARBA" id="ARBA00022475"/>
    </source>
</evidence>
<name>A3HS40_9BACT</name>
<keyword evidence="10" id="KW-1278">Translocase</keyword>
<dbReference type="STRING" id="388413.ALPR1_10595"/>
<dbReference type="AlphaFoldDB" id="A3HS40"/>
<organism evidence="16 17">
    <name type="scientific">Algoriphagus machipongonensis</name>
    <dbReference type="NCBI Taxonomy" id="388413"/>
    <lineage>
        <taxon>Bacteria</taxon>
        <taxon>Pseudomonadati</taxon>
        <taxon>Bacteroidota</taxon>
        <taxon>Cytophagia</taxon>
        <taxon>Cytophagales</taxon>
        <taxon>Cyclobacteriaceae</taxon>
        <taxon>Algoriphagus</taxon>
    </lineage>
</organism>
<dbReference type="InterPro" id="IPR036412">
    <property type="entry name" value="HAD-like_sf"/>
</dbReference>
<dbReference type="InterPro" id="IPR023298">
    <property type="entry name" value="ATPase_P-typ_TM_dom_sf"/>
</dbReference>
<keyword evidence="7 14" id="KW-0479">Metal-binding</keyword>
<dbReference type="PROSITE" id="PS00154">
    <property type="entry name" value="ATPASE_E1_E2"/>
    <property type="match status" value="1"/>
</dbReference>
<proteinExistence type="inferred from homology"/>
<evidence type="ECO:0000256" key="14">
    <source>
        <dbReference type="RuleBase" id="RU362081"/>
    </source>
</evidence>
<dbReference type="NCBIfam" id="TIGR01511">
    <property type="entry name" value="ATPase-IB1_Cu"/>
    <property type="match status" value="1"/>
</dbReference>
<keyword evidence="12" id="KW-0406">Ion transport</keyword>
<dbReference type="GO" id="GO:0140581">
    <property type="term" value="F:P-type monovalent copper transporter activity"/>
    <property type="evidence" value="ECO:0007669"/>
    <property type="project" value="UniProtKB-EC"/>
</dbReference>
<dbReference type="GO" id="GO:0055070">
    <property type="term" value="P:copper ion homeostasis"/>
    <property type="evidence" value="ECO:0007669"/>
    <property type="project" value="TreeGrafter"/>
</dbReference>
<evidence type="ECO:0000256" key="4">
    <source>
        <dbReference type="ARBA" id="ARBA00022448"/>
    </source>
</evidence>
<dbReference type="InterPro" id="IPR008250">
    <property type="entry name" value="ATPase_P-typ_transduc_dom_A_sf"/>
</dbReference>
<dbReference type="SFLD" id="SFLDF00027">
    <property type="entry name" value="p-type_atpase"/>
    <property type="match status" value="1"/>
</dbReference>